<dbReference type="RefSeq" id="WP_378155767.1">
    <property type="nucleotide sequence ID" value="NZ_JBHSEC010000019.1"/>
</dbReference>
<dbReference type="CDD" id="cd01080">
    <property type="entry name" value="NAD_bind_m-THF_DH_Cyclohyd"/>
    <property type="match status" value="1"/>
</dbReference>
<evidence type="ECO:0000256" key="2">
    <source>
        <dbReference type="ARBA" id="ARBA00022563"/>
    </source>
</evidence>
<dbReference type="Pfam" id="PF02882">
    <property type="entry name" value="THF_DHG_CYH_C"/>
    <property type="match status" value="1"/>
</dbReference>
<protein>
    <recommendedName>
        <fullName evidence="11">Bifunctional protein FolD</fullName>
    </recommendedName>
    <domain>
        <recommendedName>
            <fullName evidence="11">Methylenetetrahydrofolate dehydrogenase</fullName>
            <ecNumber evidence="11">1.5.1.5</ecNumber>
        </recommendedName>
    </domain>
    <domain>
        <recommendedName>
            <fullName evidence="11">Methenyltetrahydrofolate cyclohydrolase</fullName>
            <ecNumber evidence="11">3.5.4.9</ecNumber>
        </recommendedName>
    </domain>
</protein>
<dbReference type="SUPFAM" id="SSF53223">
    <property type="entry name" value="Aminoacid dehydrogenase-like, N-terminal domain"/>
    <property type="match status" value="1"/>
</dbReference>
<dbReference type="NCBIfam" id="NF010783">
    <property type="entry name" value="PRK14186.1"/>
    <property type="match status" value="1"/>
</dbReference>
<evidence type="ECO:0000259" key="12">
    <source>
        <dbReference type="Pfam" id="PF00763"/>
    </source>
</evidence>
<dbReference type="EC" id="3.5.4.9" evidence="11"/>
<evidence type="ECO:0000256" key="6">
    <source>
        <dbReference type="ARBA" id="ARBA00022857"/>
    </source>
</evidence>
<dbReference type="PROSITE" id="PS00767">
    <property type="entry name" value="THF_DHG_CYH_2"/>
    <property type="match status" value="1"/>
</dbReference>
<dbReference type="Gene3D" id="3.40.50.720">
    <property type="entry name" value="NAD(P)-binding Rossmann-like Domain"/>
    <property type="match status" value="1"/>
</dbReference>
<comment type="subunit">
    <text evidence="11">Homodimer.</text>
</comment>
<dbReference type="InterPro" id="IPR046346">
    <property type="entry name" value="Aminoacid_DH-like_N_sf"/>
</dbReference>
<dbReference type="InterPro" id="IPR020631">
    <property type="entry name" value="THF_DH/CycHdrlase_NAD-bd_dom"/>
</dbReference>
<organism evidence="14 15">
    <name type="scientific">Chungangia koreensis</name>
    <dbReference type="NCBI Taxonomy" id="752657"/>
    <lineage>
        <taxon>Bacteria</taxon>
        <taxon>Bacillati</taxon>
        <taxon>Bacillota</taxon>
        <taxon>Bacilli</taxon>
        <taxon>Lactobacillales</taxon>
        <taxon>Chungangia</taxon>
    </lineage>
</organism>
<comment type="caution">
    <text evidence="11">Lacks conserved residue(s) required for the propagation of feature annotation.</text>
</comment>
<comment type="catalytic activity">
    <reaction evidence="11">
        <text>(6R)-5,10-methylene-5,6,7,8-tetrahydrofolate + NADP(+) = (6R)-5,10-methenyltetrahydrofolate + NADPH</text>
        <dbReference type="Rhea" id="RHEA:22812"/>
        <dbReference type="ChEBI" id="CHEBI:15636"/>
        <dbReference type="ChEBI" id="CHEBI:57455"/>
        <dbReference type="ChEBI" id="CHEBI:57783"/>
        <dbReference type="ChEBI" id="CHEBI:58349"/>
        <dbReference type="EC" id="1.5.1.5"/>
    </reaction>
</comment>
<dbReference type="EC" id="1.5.1.5" evidence="11"/>
<evidence type="ECO:0000256" key="7">
    <source>
        <dbReference type="ARBA" id="ARBA00023002"/>
    </source>
</evidence>
<evidence type="ECO:0000256" key="4">
    <source>
        <dbReference type="ARBA" id="ARBA00022755"/>
    </source>
</evidence>
<dbReference type="InterPro" id="IPR020630">
    <property type="entry name" value="THF_DH/CycHdrlase_cat_dom"/>
</dbReference>
<gene>
    <name evidence="11 14" type="primary">folD</name>
    <name evidence="14" type="ORF">ACFOZY_12065</name>
</gene>
<dbReference type="NCBIfam" id="NF010786">
    <property type="entry name" value="PRK14189.1"/>
    <property type="match status" value="1"/>
</dbReference>
<dbReference type="SUPFAM" id="SSF51735">
    <property type="entry name" value="NAD(P)-binding Rossmann-fold domains"/>
    <property type="match status" value="1"/>
</dbReference>
<feature type="binding site" evidence="11">
    <location>
        <begin position="165"/>
        <end position="167"/>
    </location>
    <ligand>
        <name>NADP(+)</name>
        <dbReference type="ChEBI" id="CHEBI:58349"/>
    </ligand>
</feature>
<dbReference type="Gene3D" id="3.40.50.10860">
    <property type="entry name" value="Leucine Dehydrogenase, chain A, domain 1"/>
    <property type="match status" value="1"/>
</dbReference>
<feature type="domain" description="Tetrahydrofolate dehydrogenase/cyclohydrolase NAD(P)-binding" evidence="13">
    <location>
        <begin position="139"/>
        <end position="280"/>
    </location>
</feature>
<keyword evidence="5 11" id="KW-0378">Hydrolase</keyword>
<dbReference type="Pfam" id="PF00763">
    <property type="entry name" value="THF_DHG_CYH"/>
    <property type="match status" value="1"/>
</dbReference>
<comment type="catalytic activity">
    <reaction evidence="11">
        <text>(6R)-5,10-methenyltetrahydrofolate + H2O = (6R)-10-formyltetrahydrofolate + H(+)</text>
        <dbReference type="Rhea" id="RHEA:23700"/>
        <dbReference type="ChEBI" id="CHEBI:15377"/>
        <dbReference type="ChEBI" id="CHEBI:15378"/>
        <dbReference type="ChEBI" id="CHEBI:57455"/>
        <dbReference type="ChEBI" id="CHEBI:195366"/>
        <dbReference type="EC" id="3.5.4.9"/>
    </reaction>
</comment>
<dbReference type="NCBIfam" id="NF008058">
    <property type="entry name" value="PRK10792.1"/>
    <property type="match status" value="1"/>
</dbReference>
<keyword evidence="8 11" id="KW-0368">Histidine biosynthesis</keyword>
<keyword evidence="2 11" id="KW-0554">One-carbon metabolism</keyword>
<evidence type="ECO:0000259" key="13">
    <source>
        <dbReference type="Pfam" id="PF02882"/>
    </source>
</evidence>
<keyword evidence="3 11" id="KW-0028">Amino-acid biosynthesis</keyword>
<comment type="function">
    <text evidence="11">Catalyzes the oxidation of 5,10-methylenetetrahydrofolate to 5,10-methenyltetrahydrofolate and then the hydrolysis of 5,10-methenyltetrahydrofolate to 10-formyltetrahydrofolate.</text>
</comment>
<reference evidence="15" key="1">
    <citation type="journal article" date="2019" name="Int. J. Syst. Evol. Microbiol.">
        <title>The Global Catalogue of Microorganisms (GCM) 10K type strain sequencing project: providing services to taxonomists for standard genome sequencing and annotation.</title>
        <authorList>
            <consortium name="The Broad Institute Genomics Platform"/>
            <consortium name="The Broad Institute Genome Sequencing Center for Infectious Disease"/>
            <person name="Wu L."/>
            <person name="Ma J."/>
        </authorList>
    </citation>
    <scope>NUCLEOTIDE SEQUENCE [LARGE SCALE GENOMIC DNA]</scope>
    <source>
        <strain evidence="15">CCUG 59778</strain>
    </source>
</reference>
<dbReference type="PROSITE" id="PS00766">
    <property type="entry name" value="THF_DHG_CYH_1"/>
    <property type="match status" value="1"/>
</dbReference>
<feature type="domain" description="Tetrahydrofolate dehydrogenase/cyclohydrolase catalytic" evidence="12">
    <location>
        <begin position="6"/>
        <end position="120"/>
    </location>
</feature>
<evidence type="ECO:0000313" key="14">
    <source>
        <dbReference type="EMBL" id="MFC4411155.1"/>
    </source>
</evidence>
<keyword evidence="15" id="KW-1185">Reference proteome</keyword>
<dbReference type="Proteomes" id="UP001595817">
    <property type="component" value="Unassembled WGS sequence"/>
</dbReference>
<dbReference type="InterPro" id="IPR020867">
    <property type="entry name" value="THF_DH/CycHdrlase_CS"/>
</dbReference>
<dbReference type="GO" id="GO:0004477">
    <property type="term" value="F:methenyltetrahydrofolate cyclohydrolase activity"/>
    <property type="evidence" value="ECO:0007669"/>
    <property type="project" value="UniProtKB-EC"/>
</dbReference>
<comment type="caution">
    <text evidence="14">The sequence shown here is derived from an EMBL/GenBank/DDBJ whole genome shotgun (WGS) entry which is preliminary data.</text>
</comment>
<keyword evidence="7 11" id="KW-0560">Oxidoreductase</keyword>
<evidence type="ECO:0000256" key="5">
    <source>
        <dbReference type="ARBA" id="ARBA00022801"/>
    </source>
</evidence>
<dbReference type="InterPro" id="IPR000672">
    <property type="entry name" value="THF_DH/CycHdrlase"/>
</dbReference>
<dbReference type="NCBIfam" id="NF010785">
    <property type="entry name" value="PRK14188.1"/>
    <property type="match status" value="1"/>
</dbReference>
<keyword evidence="6 11" id="KW-0521">NADP</keyword>
<evidence type="ECO:0000256" key="3">
    <source>
        <dbReference type="ARBA" id="ARBA00022605"/>
    </source>
</evidence>
<sequence>MSAELISGKTIGEEIRQSITQRVDKLKELGVTPGLAVVLVGNDPASHTYVTNKQKTSKKLGMHSELIEFDESISQEELLNTINRLNTDDSIHGILVQLPLPEHIEERAVIAAIDPSKDVDGFHPINAGKLMIGEEGFIPCTPFGIMKMIEKIGFDLKGKHAVVIGRSNIVGKPIGQLLLQQDATVTYCHSKTVDLPTITKQADLLVAAVGRPKMITSEHVKEGAVVIDVGINRDENNKLCGDVDFDDVKEIASAITPVPGGVGPMTITMLMANTLLSAERTLQK</sequence>
<dbReference type="GO" id="GO:0004488">
    <property type="term" value="F:methylenetetrahydrofolate dehydrogenase (NADP+) activity"/>
    <property type="evidence" value="ECO:0007669"/>
    <property type="project" value="UniProtKB-EC"/>
</dbReference>
<evidence type="ECO:0000256" key="8">
    <source>
        <dbReference type="ARBA" id="ARBA00023102"/>
    </source>
</evidence>
<keyword evidence="10 11" id="KW-0511">Multifunctional enzyme</keyword>
<feature type="binding site" evidence="11">
    <location>
        <position position="231"/>
    </location>
    <ligand>
        <name>NADP(+)</name>
        <dbReference type="ChEBI" id="CHEBI:58349"/>
    </ligand>
</feature>
<evidence type="ECO:0000313" key="15">
    <source>
        <dbReference type="Proteomes" id="UP001595817"/>
    </source>
</evidence>
<proteinExistence type="inferred from homology"/>
<keyword evidence="9 11" id="KW-0486">Methionine biosynthesis</keyword>
<dbReference type="PRINTS" id="PR00085">
    <property type="entry name" value="THFDHDRGNASE"/>
</dbReference>
<accession>A0ABV8XAK7</accession>
<name>A0ABV8XAK7_9LACT</name>
<dbReference type="EMBL" id="JBHSEC010000019">
    <property type="protein sequence ID" value="MFC4411155.1"/>
    <property type="molecule type" value="Genomic_DNA"/>
</dbReference>
<keyword evidence="4 11" id="KW-0658">Purine biosynthesis</keyword>
<dbReference type="PANTHER" id="PTHR48099:SF5">
    <property type="entry name" value="C-1-TETRAHYDROFOLATE SYNTHASE, CYTOPLASMIC"/>
    <property type="match status" value="1"/>
</dbReference>
<dbReference type="PANTHER" id="PTHR48099">
    <property type="entry name" value="C-1-TETRAHYDROFOLATE SYNTHASE, CYTOPLASMIC-RELATED"/>
    <property type="match status" value="1"/>
</dbReference>
<comment type="similarity">
    <text evidence="11">Belongs to the tetrahydrofolate dehydrogenase/cyclohydrolase family.</text>
</comment>
<evidence type="ECO:0000256" key="1">
    <source>
        <dbReference type="ARBA" id="ARBA00004777"/>
    </source>
</evidence>
<dbReference type="HAMAP" id="MF_01576">
    <property type="entry name" value="THF_DHG_CYH"/>
    <property type="match status" value="1"/>
</dbReference>
<evidence type="ECO:0000256" key="9">
    <source>
        <dbReference type="ARBA" id="ARBA00023167"/>
    </source>
</evidence>
<evidence type="ECO:0000256" key="11">
    <source>
        <dbReference type="HAMAP-Rule" id="MF_01576"/>
    </source>
</evidence>
<evidence type="ECO:0000256" key="10">
    <source>
        <dbReference type="ARBA" id="ARBA00023268"/>
    </source>
</evidence>
<comment type="pathway">
    <text evidence="1 11">One-carbon metabolism; tetrahydrofolate interconversion.</text>
</comment>
<dbReference type="InterPro" id="IPR036291">
    <property type="entry name" value="NAD(P)-bd_dom_sf"/>
</dbReference>